<organism evidence="2 3">
    <name type="scientific">Diaporthe helianthi</name>
    <dbReference type="NCBI Taxonomy" id="158607"/>
    <lineage>
        <taxon>Eukaryota</taxon>
        <taxon>Fungi</taxon>
        <taxon>Dikarya</taxon>
        <taxon>Ascomycota</taxon>
        <taxon>Pezizomycotina</taxon>
        <taxon>Sordariomycetes</taxon>
        <taxon>Sordariomycetidae</taxon>
        <taxon>Diaporthales</taxon>
        <taxon>Diaporthaceae</taxon>
        <taxon>Diaporthe</taxon>
    </lineage>
</organism>
<dbReference type="EMBL" id="MAVT02000113">
    <property type="protein sequence ID" value="POS79454.1"/>
    <property type="molecule type" value="Genomic_DNA"/>
</dbReference>
<dbReference type="PANTHER" id="PTHR38886:SF1">
    <property type="entry name" value="NACHT-NTPASE AND P-LOOP NTPASES N-TERMINAL DOMAIN-CONTAINING PROTEIN"/>
    <property type="match status" value="1"/>
</dbReference>
<evidence type="ECO:0000313" key="2">
    <source>
        <dbReference type="EMBL" id="POS79454.1"/>
    </source>
</evidence>
<protein>
    <recommendedName>
        <fullName evidence="4">Fungal N-terminal domain-containing protein</fullName>
    </recommendedName>
</protein>
<sequence>MSFGFGIGDIIACSEVAWKTINALKSAGSDFEGLRLDLASLTSVLQALEAEAKGPMPLINTASAERQAQMRLLLRNCKESMEDLQGVVGKYRGWNADKKRDFVAWMRFAAKDKRGPREKLAVHTASINIFLTTLSHGSLARLEFLIKNGPQAAHQTPGPIPDSDGTKGLDFSASGMPWSGSLASSKRKEGAVWQNIGRSLQDEGISDKDLDAFQEEIKAYARYLVRGQTPFWREPVQVSNYSEMHVVAERREQEGRRRKGEQTRLEIEERSRKDAEWYRRRQREEDYTKIELEGEGEELRFQRVTEARRQDDHMQSTPLASTSARDEEEVKKSMLREELKRARQSQYLDTAVLSDSEPERRKAKLRQEEKMKRRKEGPAGTGSRTDQEEDVVSLAYTFQGLFDFEAGPTQSTPLAGTPGDENETVPLVIPGFEEDNKHEREGRTARVYEIQRRLGRLVDRRDRYIREGRRDEVADLEVNDIPEQVRLLKLEGMDVSHERAWKWTHQCNVCHFLIPSNHYHCAKCGGGNWDACQECWDEGARCSSPGQHRITFNGRTVV</sequence>
<proteinExistence type="predicted"/>
<dbReference type="STRING" id="158607.A0A2P5IAD2"/>
<comment type="caution">
    <text evidence="2">The sequence shown here is derived from an EMBL/GenBank/DDBJ whole genome shotgun (WGS) entry which is preliminary data.</text>
</comment>
<feature type="compositionally biased region" description="Basic and acidic residues" evidence="1">
    <location>
        <begin position="324"/>
        <end position="341"/>
    </location>
</feature>
<dbReference type="SUPFAM" id="SSF57850">
    <property type="entry name" value="RING/U-box"/>
    <property type="match status" value="1"/>
</dbReference>
<feature type="compositionally biased region" description="Basic and acidic residues" evidence="1">
    <location>
        <begin position="357"/>
        <end position="371"/>
    </location>
</feature>
<dbReference type="Proteomes" id="UP000094444">
    <property type="component" value="Unassembled WGS sequence"/>
</dbReference>
<evidence type="ECO:0000256" key="1">
    <source>
        <dbReference type="SAM" id="MobiDB-lite"/>
    </source>
</evidence>
<accession>A0A2P5IAD2</accession>
<evidence type="ECO:0008006" key="4">
    <source>
        <dbReference type="Google" id="ProtNLM"/>
    </source>
</evidence>
<evidence type="ECO:0000313" key="3">
    <source>
        <dbReference type="Proteomes" id="UP000094444"/>
    </source>
</evidence>
<dbReference type="InParanoid" id="A0A2P5IAD2"/>
<keyword evidence="3" id="KW-1185">Reference proteome</keyword>
<feature type="region of interest" description="Disordered" evidence="1">
    <location>
        <begin position="306"/>
        <end position="388"/>
    </location>
</feature>
<gene>
    <name evidence="2" type="ORF">DHEL01_v202158</name>
</gene>
<dbReference type="AlphaFoldDB" id="A0A2P5IAD2"/>
<name>A0A2P5IAD2_DIAHE</name>
<dbReference type="OrthoDB" id="7464126at2759"/>
<reference evidence="2" key="1">
    <citation type="submission" date="2017-09" db="EMBL/GenBank/DDBJ databases">
        <title>Polyketide synthases of a Diaporthe helianthi virulent isolate.</title>
        <authorList>
            <person name="Baroncelli R."/>
        </authorList>
    </citation>
    <scope>NUCLEOTIDE SEQUENCE [LARGE SCALE GENOMIC DNA]</scope>
    <source>
        <strain evidence="2">7/96</strain>
    </source>
</reference>
<dbReference type="PANTHER" id="PTHR38886">
    <property type="entry name" value="SESA DOMAIN-CONTAINING PROTEIN"/>
    <property type="match status" value="1"/>
</dbReference>